<proteinExistence type="predicted"/>
<feature type="chain" id="PRO_5037735369" evidence="2">
    <location>
        <begin position="43"/>
        <end position="153"/>
    </location>
</feature>
<comment type="caution">
    <text evidence="3">The sequence shown here is derived from an EMBL/GenBank/DDBJ whole genome shotgun (WGS) entry which is preliminary data.</text>
</comment>
<evidence type="ECO:0000256" key="1">
    <source>
        <dbReference type="SAM" id="MobiDB-lite"/>
    </source>
</evidence>
<accession>A0A917C825</accession>
<reference evidence="3" key="1">
    <citation type="journal article" date="2014" name="Int. J. Syst. Evol. Microbiol.">
        <title>Complete genome sequence of Corynebacterium casei LMG S-19264T (=DSM 44701T), isolated from a smear-ripened cheese.</title>
        <authorList>
            <consortium name="US DOE Joint Genome Institute (JGI-PGF)"/>
            <person name="Walter F."/>
            <person name="Albersmeier A."/>
            <person name="Kalinowski J."/>
            <person name="Ruckert C."/>
        </authorList>
    </citation>
    <scope>NUCLEOTIDE SEQUENCE</scope>
    <source>
        <strain evidence="3">CCM 7897</strain>
    </source>
</reference>
<name>A0A917C825_9HYPH</name>
<keyword evidence="4" id="KW-1185">Reference proteome</keyword>
<feature type="signal peptide" evidence="2">
    <location>
        <begin position="1"/>
        <end position="42"/>
    </location>
</feature>
<sequence>MRGTRGFGGRPHTGGWHPIARRLALLLLALLVAMGVTPAAMACAPSGVAGSQAAGVATHHAHGMDAAATAAAPHPAASHAAASHAPASHGPVSHGHEGPAACGHLSCPACLARLPGAPEAPSVATRAQLMLHGLALLPAGITPAPPRAPPRAA</sequence>
<organism evidence="3 4">
    <name type="scientific">Azorhizobium oxalatiphilum</name>
    <dbReference type="NCBI Taxonomy" id="980631"/>
    <lineage>
        <taxon>Bacteria</taxon>
        <taxon>Pseudomonadati</taxon>
        <taxon>Pseudomonadota</taxon>
        <taxon>Alphaproteobacteria</taxon>
        <taxon>Hyphomicrobiales</taxon>
        <taxon>Xanthobacteraceae</taxon>
        <taxon>Azorhizobium</taxon>
    </lineage>
</organism>
<evidence type="ECO:0000256" key="2">
    <source>
        <dbReference type="SAM" id="SignalP"/>
    </source>
</evidence>
<protein>
    <submittedName>
        <fullName evidence="3">Uncharacterized protein</fullName>
    </submittedName>
</protein>
<feature type="region of interest" description="Disordered" evidence="1">
    <location>
        <begin position="68"/>
        <end position="98"/>
    </location>
</feature>
<evidence type="ECO:0000313" key="3">
    <source>
        <dbReference type="EMBL" id="GGF75079.1"/>
    </source>
</evidence>
<evidence type="ECO:0000313" key="4">
    <source>
        <dbReference type="Proteomes" id="UP000606044"/>
    </source>
</evidence>
<dbReference type="AlphaFoldDB" id="A0A917C825"/>
<dbReference type="RefSeq" id="WP_188581632.1">
    <property type="nucleotide sequence ID" value="NZ_BMCT01000006.1"/>
</dbReference>
<reference evidence="3" key="2">
    <citation type="submission" date="2020-09" db="EMBL/GenBank/DDBJ databases">
        <authorList>
            <person name="Sun Q."/>
            <person name="Sedlacek I."/>
        </authorList>
    </citation>
    <scope>NUCLEOTIDE SEQUENCE</scope>
    <source>
        <strain evidence="3">CCM 7897</strain>
    </source>
</reference>
<keyword evidence="2" id="KW-0732">Signal</keyword>
<gene>
    <name evidence="3" type="ORF">GCM10007301_38710</name>
</gene>
<dbReference type="Proteomes" id="UP000606044">
    <property type="component" value="Unassembled WGS sequence"/>
</dbReference>
<feature type="compositionally biased region" description="Low complexity" evidence="1">
    <location>
        <begin position="68"/>
        <end position="93"/>
    </location>
</feature>
<dbReference type="EMBL" id="BMCT01000006">
    <property type="protein sequence ID" value="GGF75079.1"/>
    <property type="molecule type" value="Genomic_DNA"/>
</dbReference>